<evidence type="ECO:0000256" key="2">
    <source>
        <dbReference type="SAM" id="SignalP"/>
    </source>
</evidence>
<dbReference type="KEGG" id="msar:MSAR_08880"/>
<dbReference type="Gene3D" id="3.40.50.1820">
    <property type="entry name" value="alpha/beta hydrolase"/>
    <property type="match status" value="1"/>
</dbReference>
<evidence type="ECO:0000313" key="5">
    <source>
        <dbReference type="Proteomes" id="UP000466445"/>
    </source>
</evidence>
<name>A0A7I7SLB9_9MYCO</name>
<feature type="chain" id="PRO_5029613846" description="PE-PPE domain-containing protein" evidence="2">
    <location>
        <begin position="32"/>
        <end position="527"/>
    </location>
</feature>
<reference evidence="4 5" key="1">
    <citation type="journal article" date="2019" name="Emerg. Microbes Infect.">
        <title>Comprehensive subspecies identification of 175 nontuberculous mycobacteria species based on 7547 genomic profiles.</title>
        <authorList>
            <person name="Matsumoto Y."/>
            <person name="Kinjo T."/>
            <person name="Motooka D."/>
            <person name="Nabeya D."/>
            <person name="Jung N."/>
            <person name="Uechi K."/>
            <person name="Horii T."/>
            <person name="Iida T."/>
            <person name="Fujita J."/>
            <person name="Nakamura S."/>
        </authorList>
    </citation>
    <scope>NUCLEOTIDE SEQUENCE [LARGE SCALE GENOMIC DNA]</scope>
    <source>
        <strain evidence="4 5">JCM 30395</strain>
    </source>
</reference>
<dbReference type="RefSeq" id="WP_163694959.1">
    <property type="nucleotide sequence ID" value="NZ_AP022595.1"/>
</dbReference>
<evidence type="ECO:0000256" key="1">
    <source>
        <dbReference type="SAM" id="MobiDB-lite"/>
    </source>
</evidence>
<feature type="signal peptide" evidence="2">
    <location>
        <begin position="1"/>
        <end position="31"/>
    </location>
</feature>
<proteinExistence type="predicted"/>
<dbReference type="InterPro" id="IPR013228">
    <property type="entry name" value="PE-PPE_C"/>
</dbReference>
<feature type="compositionally biased region" description="Low complexity" evidence="1">
    <location>
        <begin position="39"/>
        <end position="57"/>
    </location>
</feature>
<dbReference type="Proteomes" id="UP000466445">
    <property type="component" value="Chromosome"/>
</dbReference>
<keyword evidence="2" id="KW-0732">Signal</keyword>
<dbReference type="EMBL" id="AP022595">
    <property type="protein sequence ID" value="BBY57752.1"/>
    <property type="molecule type" value="Genomic_DNA"/>
</dbReference>
<organism evidence="4 5">
    <name type="scientific">Mycolicibacterium sarraceniae</name>
    <dbReference type="NCBI Taxonomy" id="1534348"/>
    <lineage>
        <taxon>Bacteria</taxon>
        <taxon>Bacillati</taxon>
        <taxon>Actinomycetota</taxon>
        <taxon>Actinomycetes</taxon>
        <taxon>Mycobacteriales</taxon>
        <taxon>Mycobacteriaceae</taxon>
        <taxon>Mycolicibacterium</taxon>
    </lineage>
</organism>
<dbReference type="InterPro" id="IPR029058">
    <property type="entry name" value="AB_hydrolase_fold"/>
</dbReference>
<dbReference type="Pfam" id="PF08237">
    <property type="entry name" value="PE-PPE"/>
    <property type="match status" value="1"/>
</dbReference>
<sequence>MSAAGFIGRVSGLTVALGVGAAAFSGAVAWADSPGPGNSSTHAGSAHSASGGAGATAGPAKKAALAYSRRDSGLSARPAAASAPAPERAVQALAAQNTAVIMGPSGVPIPKPTYIQNVFNLYISPRYPGSVPLQLDTPEGLYPITGVKSLPLNVSVQQGIEILAATIAQQVANDNTATVFGYSQSAIISSLIMSQLPAGTPVNFVLVGNEMNPNGGLLSRFPGLNLPSLGLPFYGATPENAFPTTNYTLEYDGFADFPRYPLNVLSVLNAGLGIIFVHTKYAELTSAQVNSAIALPTTDPTQKYYIIPTEDLPLLEPLRLIPVIGNPVADLLQPALKVIVNLGYGDPQYGWSNAGFANQQTTFGFIPDVNWGQVANLLVAGVAQGVQNFVADVSPGGVMWQELAGLHLPKPAPAPVFPTPTGVISALQTLTTDIAYNISNSTAALYAAVLPTVDIANAIVTMLPAYGINLFLGGIQQALSGDVITGLVNAIGLPIAATSGLVTTAALIEALVLLQAVQGFLGQETNV</sequence>
<feature type="region of interest" description="Disordered" evidence="1">
    <location>
        <begin position="34"/>
        <end position="57"/>
    </location>
</feature>
<dbReference type="AlphaFoldDB" id="A0A7I7SLB9"/>
<accession>A0A7I7SLB9</accession>
<keyword evidence="5" id="KW-1185">Reference proteome</keyword>
<evidence type="ECO:0000259" key="3">
    <source>
        <dbReference type="Pfam" id="PF08237"/>
    </source>
</evidence>
<evidence type="ECO:0000313" key="4">
    <source>
        <dbReference type="EMBL" id="BBY57752.1"/>
    </source>
</evidence>
<feature type="domain" description="PE-PPE" evidence="3">
    <location>
        <begin position="128"/>
        <end position="344"/>
    </location>
</feature>
<gene>
    <name evidence="4" type="ORF">MSAR_08880</name>
</gene>
<protein>
    <recommendedName>
        <fullName evidence="3">PE-PPE domain-containing protein</fullName>
    </recommendedName>
</protein>